<dbReference type="OrthoDB" id="5193038at2"/>
<evidence type="ECO:0000256" key="1">
    <source>
        <dbReference type="SAM" id="MobiDB-lite"/>
    </source>
</evidence>
<sequence>MPISVVLRGGPVRERVVDLPVDEAPELLPIQTTSGETPYRRTGARDKQGRRVYEPARLIDRLMA</sequence>
<protein>
    <submittedName>
        <fullName evidence="2">Uncharacterized protein</fullName>
    </submittedName>
</protein>
<proteinExistence type="predicted"/>
<comment type="caution">
    <text evidence="2">The sequence shown here is derived from an EMBL/GenBank/DDBJ whole genome shotgun (WGS) entry which is preliminary data.</text>
</comment>
<evidence type="ECO:0000313" key="2">
    <source>
        <dbReference type="EMBL" id="EXG79106.1"/>
    </source>
</evidence>
<dbReference type="HOGENOM" id="CLU_2860177_0_0_11"/>
<keyword evidence="3" id="KW-1185">Reference proteome</keyword>
<reference evidence="2 3" key="1">
    <citation type="submission" date="2013-07" db="EMBL/GenBank/DDBJ databases">
        <authorList>
            <consortium name="DOE Joint Genome Institute"/>
            <person name="Eisen J."/>
            <person name="Huntemann M."/>
            <person name="Han J."/>
            <person name="Chen A."/>
            <person name="Kyrpides N."/>
            <person name="Mavromatis K."/>
            <person name="Markowitz V."/>
            <person name="Palaniappan K."/>
            <person name="Ivanova N."/>
            <person name="Schaumberg A."/>
            <person name="Pati A."/>
            <person name="Liolios K."/>
            <person name="Nordberg H.P."/>
            <person name="Cantor M.N."/>
            <person name="Hua S.X."/>
            <person name="Woyke T."/>
        </authorList>
    </citation>
    <scope>NUCLEOTIDE SEQUENCE [LARGE SCALE GENOMIC DNA]</scope>
    <source>
        <strain evidence="2 3">DSM 44712</strain>
    </source>
</reference>
<evidence type="ECO:0000313" key="3">
    <source>
        <dbReference type="Proteomes" id="UP000021053"/>
    </source>
</evidence>
<dbReference type="RefSeq" id="WP_157017186.1">
    <property type="nucleotide sequence ID" value="NZ_KK073874.1"/>
</dbReference>
<gene>
    <name evidence="2" type="ORF">CryarDRAFT_0129</name>
</gene>
<dbReference type="EMBL" id="JFBT01000001">
    <property type="protein sequence ID" value="EXG79106.1"/>
    <property type="molecule type" value="Genomic_DNA"/>
</dbReference>
<dbReference type="AlphaFoldDB" id="A0A011AAQ4"/>
<accession>A0A011AAQ4</accession>
<dbReference type="Proteomes" id="UP000021053">
    <property type="component" value="Unassembled WGS sequence"/>
</dbReference>
<organism evidence="2 3">
    <name type="scientific">Cryptosporangium arvum DSM 44712</name>
    <dbReference type="NCBI Taxonomy" id="927661"/>
    <lineage>
        <taxon>Bacteria</taxon>
        <taxon>Bacillati</taxon>
        <taxon>Actinomycetota</taxon>
        <taxon>Actinomycetes</taxon>
        <taxon>Cryptosporangiales</taxon>
        <taxon>Cryptosporangiaceae</taxon>
        <taxon>Cryptosporangium</taxon>
    </lineage>
</organism>
<feature type="region of interest" description="Disordered" evidence="1">
    <location>
        <begin position="31"/>
        <end position="50"/>
    </location>
</feature>
<name>A0A011AAQ4_9ACTN</name>